<accession>A0A2S9Q197</accession>
<dbReference type="RefSeq" id="WP_105867522.1">
    <property type="nucleotide sequence ID" value="NZ_PVLV01000061.1"/>
</dbReference>
<name>A0A2S9Q197_9ACTN</name>
<organism evidence="3 4">
    <name type="scientific">Streptomyces solincola</name>
    <dbReference type="NCBI Taxonomy" id="2100817"/>
    <lineage>
        <taxon>Bacteria</taxon>
        <taxon>Bacillati</taxon>
        <taxon>Actinomycetota</taxon>
        <taxon>Actinomycetes</taxon>
        <taxon>Kitasatosporales</taxon>
        <taxon>Streptomycetaceae</taxon>
        <taxon>Streptomyces</taxon>
    </lineage>
</organism>
<feature type="compositionally biased region" description="Polar residues" evidence="1">
    <location>
        <begin position="86"/>
        <end position="100"/>
    </location>
</feature>
<feature type="region of interest" description="Disordered" evidence="1">
    <location>
        <begin position="81"/>
        <end position="100"/>
    </location>
</feature>
<keyword evidence="4" id="KW-1185">Reference proteome</keyword>
<dbReference type="AlphaFoldDB" id="A0A2S9Q197"/>
<dbReference type="Pfam" id="PF04972">
    <property type="entry name" value="BON"/>
    <property type="match status" value="1"/>
</dbReference>
<protein>
    <recommendedName>
        <fullName evidence="2">BON domain-containing protein</fullName>
    </recommendedName>
</protein>
<gene>
    <name evidence="3" type="ORF">C6N75_04450</name>
</gene>
<evidence type="ECO:0000256" key="1">
    <source>
        <dbReference type="SAM" id="MobiDB-lite"/>
    </source>
</evidence>
<evidence type="ECO:0000313" key="3">
    <source>
        <dbReference type="EMBL" id="PRH80383.1"/>
    </source>
</evidence>
<dbReference type="EMBL" id="PVLV01000061">
    <property type="protein sequence ID" value="PRH80383.1"/>
    <property type="molecule type" value="Genomic_DNA"/>
</dbReference>
<comment type="caution">
    <text evidence="3">The sequence shown here is derived from an EMBL/GenBank/DDBJ whole genome shotgun (WGS) entry which is preliminary data.</text>
</comment>
<dbReference type="OrthoDB" id="8910395at2"/>
<reference evidence="3 4" key="1">
    <citation type="submission" date="2018-03" db="EMBL/GenBank/DDBJ databases">
        <title>Novel Streptomyces sp. from soil.</title>
        <authorList>
            <person name="Tan G.Y.A."/>
            <person name="Lee Z.Y."/>
        </authorList>
    </citation>
    <scope>NUCLEOTIDE SEQUENCE [LARGE SCALE GENOMIC DNA]</scope>
    <source>
        <strain evidence="3 4">ST5x</strain>
    </source>
</reference>
<feature type="domain" description="BON" evidence="2">
    <location>
        <begin position="12"/>
        <end position="47"/>
    </location>
</feature>
<evidence type="ECO:0000259" key="2">
    <source>
        <dbReference type="Pfam" id="PF04972"/>
    </source>
</evidence>
<dbReference type="Proteomes" id="UP000239322">
    <property type="component" value="Unassembled WGS sequence"/>
</dbReference>
<evidence type="ECO:0000313" key="4">
    <source>
        <dbReference type="Proteomes" id="UP000239322"/>
    </source>
</evidence>
<proteinExistence type="predicted"/>
<sequence length="100" mass="10580">MDRTMDVKQEGSDAWITTKVKADLMTDKGIPGADITVETSQGVVSLSSDVAVTAPQKEPPSLRRVMRAAVVAQLQHLPSAEPCASTRPQHNGINGALVSN</sequence>
<dbReference type="InterPro" id="IPR007055">
    <property type="entry name" value="BON_dom"/>
</dbReference>